<keyword evidence="6" id="KW-0479">Metal-binding</keyword>
<dbReference type="OrthoDB" id="9782387at2"/>
<dbReference type="GO" id="GO:0016491">
    <property type="term" value="F:oxidoreductase activity"/>
    <property type="evidence" value="ECO:0007669"/>
    <property type="project" value="UniProtKB-KW"/>
</dbReference>
<dbReference type="InterPro" id="IPR007197">
    <property type="entry name" value="rSAM"/>
</dbReference>
<sequence>MRIGAIQKTSLLDFPGKVSAVVFTQGCNFLCPYCHNAGLVLCRDEPFVFTEVAAFLTKRKKVLEGVVVTGGEPALQSDLADFCAFCKHLGYAVKLDTNGSRPEVLKRLLELKLVDYVAMDIKADPRQYPKDICLGVLQGAITRSMALLKECRVAHEFRVPCVAPFIDAESFAVILELTGGIAPLFLQKVRQGRVLDPVFCSKKGRPLTFEEMEALQKQAVLCGQPCHIR</sequence>
<keyword evidence="7" id="KW-0560">Oxidoreductase</keyword>
<keyword evidence="12" id="KW-1185">Reference proteome</keyword>
<dbReference type="InterPro" id="IPR013785">
    <property type="entry name" value="Aldolase_TIM"/>
</dbReference>
<evidence type="ECO:0000256" key="5">
    <source>
        <dbReference type="ARBA" id="ARBA00022691"/>
    </source>
</evidence>
<dbReference type="InterPro" id="IPR034457">
    <property type="entry name" value="Organic_radical-activating"/>
</dbReference>
<organism evidence="11 12">
    <name type="scientific">Candidatus Desulfovibrio trichonymphae</name>
    <dbReference type="NCBI Taxonomy" id="1725232"/>
    <lineage>
        <taxon>Bacteria</taxon>
        <taxon>Pseudomonadati</taxon>
        <taxon>Thermodesulfobacteriota</taxon>
        <taxon>Desulfovibrionia</taxon>
        <taxon>Desulfovibrionales</taxon>
        <taxon>Desulfovibrionaceae</taxon>
        <taxon>Desulfovibrio</taxon>
    </lineage>
</organism>
<dbReference type="GO" id="GO:0046872">
    <property type="term" value="F:metal ion binding"/>
    <property type="evidence" value="ECO:0007669"/>
    <property type="project" value="UniProtKB-KW"/>
</dbReference>
<dbReference type="SUPFAM" id="SSF102114">
    <property type="entry name" value="Radical SAM enzymes"/>
    <property type="match status" value="1"/>
</dbReference>
<name>A0A1J1E4Z5_9BACT</name>
<evidence type="ECO:0000256" key="9">
    <source>
        <dbReference type="ARBA" id="ARBA00023014"/>
    </source>
</evidence>
<dbReference type="NCBIfam" id="TIGR02495">
    <property type="entry name" value="NrdG2"/>
    <property type="match status" value="1"/>
</dbReference>
<evidence type="ECO:0000256" key="6">
    <source>
        <dbReference type="ARBA" id="ARBA00022723"/>
    </source>
</evidence>
<comment type="cofactor">
    <cofactor evidence="1">
        <name>[4Fe-4S] cluster</name>
        <dbReference type="ChEBI" id="CHEBI:49883"/>
    </cofactor>
</comment>
<dbReference type="InterPro" id="IPR058240">
    <property type="entry name" value="rSAM_sf"/>
</dbReference>
<feature type="domain" description="Radical SAM core" evidence="10">
    <location>
        <begin position="13"/>
        <end position="225"/>
    </location>
</feature>
<dbReference type="RefSeq" id="WP_096400138.1">
    <property type="nucleotide sequence ID" value="NZ_AP017368.1"/>
</dbReference>
<evidence type="ECO:0000256" key="2">
    <source>
        <dbReference type="ARBA" id="ARBA00009777"/>
    </source>
</evidence>
<comment type="similarity">
    <text evidence="2">Belongs to the organic radical-activating enzymes family.</text>
</comment>
<accession>A0A1J1E4Z5</accession>
<dbReference type="InterPro" id="IPR001989">
    <property type="entry name" value="Radical_activat_CS"/>
</dbReference>
<proteinExistence type="inferred from homology"/>
<evidence type="ECO:0000313" key="11">
    <source>
        <dbReference type="EMBL" id="BAV92528.1"/>
    </source>
</evidence>
<comment type="subunit">
    <text evidence="3">Monomer.</text>
</comment>
<dbReference type="Proteomes" id="UP000242645">
    <property type="component" value="Chromosome"/>
</dbReference>
<dbReference type="PROSITE" id="PS51918">
    <property type="entry name" value="RADICAL_SAM"/>
    <property type="match status" value="1"/>
</dbReference>
<evidence type="ECO:0000256" key="1">
    <source>
        <dbReference type="ARBA" id="ARBA00001966"/>
    </source>
</evidence>
<dbReference type="AlphaFoldDB" id="A0A1J1E4Z5"/>
<dbReference type="EMBL" id="AP017368">
    <property type="protein sequence ID" value="BAV92528.1"/>
    <property type="molecule type" value="Genomic_DNA"/>
</dbReference>
<keyword evidence="8" id="KW-0408">Iron</keyword>
<evidence type="ECO:0000256" key="8">
    <source>
        <dbReference type="ARBA" id="ARBA00023004"/>
    </source>
</evidence>
<evidence type="ECO:0000256" key="4">
    <source>
        <dbReference type="ARBA" id="ARBA00022485"/>
    </source>
</evidence>
<dbReference type="CDD" id="cd01335">
    <property type="entry name" value="Radical_SAM"/>
    <property type="match status" value="1"/>
</dbReference>
<dbReference type="Pfam" id="PF04055">
    <property type="entry name" value="Radical_SAM"/>
    <property type="match status" value="1"/>
</dbReference>
<dbReference type="PROSITE" id="PS01087">
    <property type="entry name" value="RADICAL_ACTIVATING"/>
    <property type="match status" value="1"/>
</dbReference>
<protein>
    <submittedName>
        <fullName evidence="11">Anaerobic ribonucleoside-triphosphate reductase activating protein</fullName>
    </submittedName>
</protein>
<dbReference type="SFLD" id="SFLDG01094">
    <property type="entry name" value="Uncharacterised_Radical_SAM_Su"/>
    <property type="match status" value="1"/>
</dbReference>
<dbReference type="InterPro" id="IPR012840">
    <property type="entry name" value="NrdG2"/>
</dbReference>
<gene>
    <name evidence="11" type="ORF">RSDT_1016</name>
</gene>
<keyword evidence="9" id="KW-0411">Iron-sulfur</keyword>
<evidence type="ECO:0000313" key="12">
    <source>
        <dbReference type="Proteomes" id="UP000242645"/>
    </source>
</evidence>
<evidence type="ECO:0000256" key="7">
    <source>
        <dbReference type="ARBA" id="ARBA00023002"/>
    </source>
</evidence>
<dbReference type="PANTHER" id="PTHR30352:SF13">
    <property type="entry name" value="GLYCYL-RADICAL ENZYME ACTIVATING ENZYME YJJW-RELATED"/>
    <property type="match status" value="1"/>
</dbReference>
<dbReference type="GO" id="GO:0051539">
    <property type="term" value="F:4 iron, 4 sulfur cluster binding"/>
    <property type="evidence" value="ECO:0007669"/>
    <property type="project" value="UniProtKB-KW"/>
</dbReference>
<dbReference type="SFLD" id="SFLDS00029">
    <property type="entry name" value="Radical_SAM"/>
    <property type="match status" value="1"/>
</dbReference>
<keyword evidence="4" id="KW-0004">4Fe-4S</keyword>
<evidence type="ECO:0000259" key="10">
    <source>
        <dbReference type="PROSITE" id="PS51918"/>
    </source>
</evidence>
<dbReference type="KEGG" id="dtr:RSDT_1016"/>
<dbReference type="Gene3D" id="3.20.20.70">
    <property type="entry name" value="Aldolase class I"/>
    <property type="match status" value="1"/>
</dbReference>
<reference evidence="11 12" key="1">
    <citation type="journal article" date="2017" name="ISME J.">
        <title>Genome of 'Ca. Desulfovibrio trichonymphae', an H2-oxidizing bacterium in a tripartite symbiotic system within a protist cell in the termite gut.</title>
        <authorList>
            <person name="Kuwahara H."/>
            <person name="Yuki M."/>
            <person name="Izawa K."/>
            <person name="Ohkuma M."/>
            <person name="Hongoh Y."/>
        </authorList>
    </citation>
    <scope>NUCLEOTIDE SEQUENCE [LARGE SCALE GENOMIC DNA]</scope>
    <source>
        <strain evidence="11 12">Rs-N31</strain>
    </source>
</reference>
<dbReference type="PANTHER" id="PTHR30352">
    <property type="entry name" value="PYRUVATE FORMATE-LYASE-ACTIVATING ENZYME"/>
    <property type="match status" value="1"/>
</dbReference>
<keyword evidence="5" id="KW-0949">S-adenosyl-L-methionine</keyword>
<evidence type="ECO:0000256" key="3">
    <source>
        <dbReference type="ARBA" id="ARBA00011245"/>
    </source>
</evidence>